<dbReference type="Proteomes" id="UP001159363">
    <property type="component" value="Chromosome 6"/>
</dbReference>
<organism evidence="1 2">
    <name type="scientific">Dryococelus australis</name>
    <dbReference type="NCBI Taxonomy" id="614101"/>
    <lineage>
        <taxon>Eukaryota</taxon>
        <taxon>Metazoa</taxon>
        <taxon>Ecdysozoa</taxon>
        <taxon>Arthropoda</taxon>
        <taxon>Hexapoda</taxon>
        <taxon>Insecta</taxon>
        <taxon>Pterygota</taxon>
        <taxon>Neoptera</taxon>
        <taxon>Polyneoptera</taxon>
        <taxon>Phasmatodea</taxon>
        <taxon>Verophasmatodea</taxon>
        <taxon>Anareolatae</taxon>
        <taxon>Phasmatidae</taxon>
        <taxon>Eurycanthinae</taxon>
        <taxon>Dryococelus</taxon>
    </lineage>
</organism>
<evidence type="ECO:0008006" key="3">
    <source>
        <dbReference type="Google" id="ProtNLM"/>
    </source>
</evidence>
<protein>
    <recommendedName>
        <fullName evidence="3">Integrase catalytic domain-containing protein</fullName>
    </recommendedName>
</protein>
<name>A0ABQ9H520_9NEOP</name>
<proteinExistence type="predicted"/>
<reference evidence="1 2" key="1">
    <citation type="submission" date="2023-02" db="EMBL/GenBank/DDBJ databases">
        <title>LHISI_Scaffold_Assembly.</title>
        <authorList>
            <person name="Stuart O.P."/>
            <person name="Cleave R."/>
            <person name="Magrath M.J.L."/>
            <person name="Mikheyev A.S."/>
        </authorList>
    </citation>
    <scope>NUCLEOTIDE SEQUENCE [LARGE SCALE GENOMIC DNA]</scope>
    <source>
        <strain evidence="1">Daus_M_001</strain>
        <tissue evidence="1">Leg muscle</tissue>
    </source>
</reference>
<evidence type="ECO:0000313" key="2">
    <source>
        <dbReference type="Proteomes" id="UP001159363"/>
    </source>
</evidence>
<accession>A0ABQ9H520</accession>
<sequence length="155" mass="18298">MLSYVFRTVIPLVHQRSCGSENNLSRSTKEAFAPHLICSVLNSRFQMTSFGAKKIITNDNGRNFETTFKSIIKSDLYFQCQKMHQNFCKLIFLVMRFKFTYVVNTIISKKCKKIYCYSEKFEHDTKIYHSKHLSYDALQYPTIFVGNDVRRETFL</sequence>
<dbReference type="EMBL" id="JARBHB010000007">
    <property type="protein sequence ID" value="KAJ8879392.1"/>
    <property type="molecule type" value="Genomic_DNA"/>
</dbReference>
<gene>
    <name evidence="1" type="ORF">PR048_020000</name>
</gene>
<evidence type="ECO:0000313" key="1">
    <source>
        <dbReference type="EMBL" id="KAJ8879392.1"/>
    </source>
</evidence>
<comment type="caution">
    <text evidence="1">The sequence shown here is derived from an EMBL/GenBank/DDBJ whole genome shotgun (WGS) entry which is preliminary data.</text>
</comment>
<keyword evidence="2" id="KW-1185">Reference proteome</keyword>